<dbReference type="Proteomes" id="UP000003340">
    <property type="component" value="Unassembled WGS sequence"/>
</dbReference>
<name>C0EHV2_9FIRM</name>
<sequence length="40" mass="4553">MDSYFPSRKTGCCSFFQKEGDCCHCLNSGLERFPTPLVFT</sequence>
<proteinExistence type="predicted"/>
<reference evidence="1 2" key="2">
    <citation type="submission" date="2009-02" db="EMBL/GenBank/DDBJ databases">
        <title>Draft genome sequence of Clostridium methylpentosum (DSM 5476).</title>
        <authorList>
            <person name="Sudarsanam P."/>
            <person name="Ley R."/>
            <person name="Guruge J."/>
            <person name="Turnbaugh P.J."/>
            <person name="Mahowald M."/>
            <person name="Liep D."/>
            <person name="Gordon J."/>
        </authorList>
    </citation>
    <scope>NUCLEOTIDE SEQUENCE [LARGE SCALE GENOMIC DNA]</scope>
    <source>
        <strain evidence="1 2">DSM 5476</strain>
    </source>
</reference>
<keyword evidence="2" id="KW-1185">Reference proteome</keyword>
<reference evidence="1 2" key="1">
    <citation type="submission" date="2009-01" db="EMBL/GenBank/DDBJ databases">
        <authorList>
            <person name="Fulton L."/>
            <person name="Clifton S."/>
            <person name="Fulton B."/>
            <person name="Xu J."/>
            <person name="Minx P."/>
            <person name="Pepin K.H."/>
            <person name="Johnson M."/>
            <person name="Bhonagiri V."/>
            <person name="Nash W.E."/>
            <person name="Mardis E.R."/>
            <person name="Wilson R.K."/>
        </authorList>
    </citation>
    <scope>NUCLEOTIDE SEQUENCE [LARGE SCALE GENOMIC DNA]</scope>
    <source>
        <strain evidence="1 2">DSM 5476</strain>
    </source>
</reference>
<evidence type="ECO:0000313" key="2">
    <source>
        <dbReference type="Proteomes" id="UP000003340"/>
    </source>
</evidence>
<dbReference type="EMBL" id="ACEC01000122">
    <property type="protein sequence ID" value="EEG28924.1"/>
    <property type="molecule type" value="Genomic_DNA"/>
</dbReference>
<dbReference type="AlphaFoldDB" id="C0EHV2"/>
<comment type="caution">
    <text evidence="1">The sequence shown here is derived from an EMBL/GenBank/DDBJ whole genome shotgun (WGS) entry which is preliminary data.</text>
</comment>
<accession>C0EHV2</accession>
<organism evidence="1 2">
    <name type="scientific">[Clostridium] methylpentosum DSM 5476</name>
    <dbReference type="NCBI Taxonomy" id="537013"/>
    <lineage>
        <taxon>Bacteria</taxon>
        <taxon>Bacillati</taxon>
        <taxon>Bacillota</taxon>
        <taxon>Clostridia</taxon>
        <taxon>Eubacteriales</taxon>
        <taxon>Oscillospiraceae</taxon>
        <taxon>Oscillospiraceae incertae sedis</taxon>
    </lineage>
</organism>
<dbReference type="HOGENOM" id="CLU_3287504_0_0_9"/>
<evidence type="ECO:0000313" key="1">
    <source>
        <dbReference type="EMBL" id="EEG28924.1"/>
    </source>
</evidence>
<protein>
    <submittedName>
        <fullName evidence="1">Uncharacterized protein</fullName>
    </submittedName>
</protein>
<gene>
    <name evidence="1" type="ORF">CLOSTMETH_03447</name>
</gene>